<evidence type="ECO:0000313" key="1">
    <source>
        <dbReference type="EMBL" id="CZB11039.1"/>
    </source>
</evidence>
<name>A0A170T3N1_9SYNE</name>
<dbReference type="AlphaFoldDB" id="A0A170T3N1"/>
<sequence>MLRRLAPPQPWWWAGERFWWGLRWFGVGMAVAVLASRGGG</sequence>
<protein>
    <submittedName>
        <fullName evidence="1">Uncharacterized protein</fullName>
    </submittedName>
</protein>
<keyword evidence="2" id="KW-1185">Reference proteome</keyword>
<proteinExistence type="predicted"/>
<gene>
    <name evidence="1" type="ORF">FLM9_71</name>
</gene>
<evidence type="ECO:0000313" key="2">
    <source>
        <dbReference type="Proteomes" id="UP000182631"/>
    </source>
</evidence>
<organism evidence="1 2">
    <name type="scientific">Candidatus Synechococcus spongiarum</name>
    <dbReference type="NCBI Taxonomy" id="431041"/>
    <lineage>
        <taxon>Bacteria</taxon>
        <taxon>Bacillati</taxon>
        <taxon>Cyanobacteriota</taxon>
        <taxon>Cyanophyceae</taxon>
        <taxon>Synechococcales</taxon>
        <taxon>Synechococcaceae</taxon>
        <taxon>Synechococcus</taxon>
    </lineage>
</organism>
<reference evidence="2" key="1">
    <citation type="submission" date="2016-02" db="EMBL/GenBank/DDBJ databases">
        <authorList>
            <person name="liu f."/>
        </authorList>
    </citation>
    <scope>NUCLEOTIDE SEQUENCE [LARGE SCALE GENOMIC DNA]</scope>
</reference>
<dbReference type="Proteomes" id="UP000182631">
    <property type="component" value="Unassembled WGS sequence"/>
</dbReference>
<dbReference type="EMBL" id="FITM01000007">
    <property type="protein sequence ID" value="CZB11039.1"/>
    <property type="molecule type" value="Genomic_DNA"/>
</dbReference>
<accession>A0A170T3N1</accession>